<evidence type="ECO:0000313" key="2">
    <source>
        <dbReference type="Proteomes" id="UP000054053"/>
    </source>
</evidence>
<dbReference type="Proteomes" id="UP000054053">
    <property type="component" value="Unassembled WGS sequence"/>
</dbReference>
<dbReference type="EMBL" id="BBTG02000020">
    <property type="protein sequence ID" value="GAO14153.1"/>
    <property type="molecule type" value="Genomic_DNA"/>
</dbReference>
<accession>A0A1B5KVW5</accession>
<reference evidence="2" key="1">
    <citation type="journal article" date="2016" name="Genome Announc.">
        <title>Genome sequence of Ustilaginoidea virens IPU010, a rice pathogenic fungus causing false smut.</title>
        <authorList>
            <person name="Kumagai T."/>
            <person name="Ishii T."/>
            <person name="Terai G."/>
            <person name="Umemura M."/>
            <person name="Machida M."/>
            <person name="Asai K."/>
        </authorList>
    </citation>
    <scope>NUCLEOTIDE SEQUENCE [LARGE SCALE GENOMIC DNA]</scope>
    <source>
        <strain evidence="2">IPU010</strain>
    </source>
</reference>
<evidence type="ECO:0000313" key="1">
    <source>
        <dbReference type="EMBL" id="GAO14153.1"/>
    </source>
</evidence>
<proteinExistence type="predicted"/>
<protein>
    <submittedName>
        <fullName evidence="1">Uncharacterized protein</fullName>
    </submittedName>
</protein>
<name>A0A1B5KVW5_USTVR</name>
<comment type="caution">
    <text evidence="1">The sequence shown here is derived from an EMBL/GenBank/DDBJ whole genome shotgun (WGS) entry which is preliminary data.</text>
</comment>
<sequence length="38" mass="4115">MVATDLDLMVIDGKECQALSETTCPTGLAPWAYINKSK</sequence>
<gene>
    <name evidence="1" type="ORF">UVI_02037620</name>
</gene>
<dbReference type="AlphaFoldDB" id="A0A1B5KVW5"/>
<organism evidence="1 2">
    <name type="scientific">Ustilaginoidea virens</name>
    <name type="common">Rice false smut fungus</name>
    <name type="synonym">Villosiclava virens</name>
    <dbReference type="NCBI Taxonomy" id="1159556"/>
    <lineage>
        <taxon>Eukaryota</taxon>
        <taxon>Fungi</taxon>
        <taxon>Dikarya</taxon>
        <taxon>Ascomycota</taxon>
        <taxon>Pezizomycotina</taxon>
        <taxon>Sordariomycetes</taxon>
        <taxon>Hypocreomycetidae</taxon>
        <taxon>Hypocreales</taxon>
        <taxon>Clavicipitaceae</taxon>
        <taxon>Ustilaginoidea</taxon>
    </lineage>
</organism>